<dbReference type="InterPro" id="IPR003737">
    <property type="entry name" value="GlcNAc_PI_deacetylase-related"/>
</dbReference>
<dbReference type="Proteomes" id="UP000717624">
    <property type="component" value="Unassembled WGS sequence"/>
</dbReference>
<gene>
    <name evidence="1" type="ORF">JOD01_000264</name>
</gene>
<name>A0A939BQR6_9BACL</name>
<comment type="caution">
    <text evidence="1">The sequence shown here is derived from an EMBL/GenBank/DDBJ whole genome shotgun (WGS) entry which is preliminary data.</text>
</comment>
<dbReference type="PANTHER" id="PTHR12993">
    <property type="entry name" value="N-ACETYLGLUCOSAMINYL-PHOSPHATIDYLINOSITOL DE-N-ACETYLASE-RELATED"/>
    <property type="match status" value="1"/>
</dbReference>
<accession>A0A939BQR6</accession>
<evidence type="ECO:0000313" key="2">
    <source>
        <dbReference type="Proteomes" id="UP000717624"/>
    </source>
</evidence>
<dbReference type="RefSeq" id="WP_204516412.1">
    <property type="nucleotide sequence ID" value="NZ_BAABIN010000009.1"/>
</dbReference>
<dbReference type="AlphaFoldDB" id="A0A939BQR6"/>
<proteinExistence type="predicted"/>
<evidence type="ECO:0000313" key="1">
    <source>
        <dbReference type="EMBL" id="MBM7588678.1"/>
    </source>
</evidence>
<dbReference type="PANTHER" id="PTHR12993:SF11">
    <property type="entry name" value="N-ACETYLGLUCOSAMINYL-PHOSPHATIDYLINOSITOL DE-N-ACETYLASE"/>
    <property type="match status" value="1"/>
</dbReference>
<sequence length="244" mass="26860">MTNRNLLFVFAHPDDESFSSGVTIAKYAQQTGSEVYLLCATRGQAGKPGNPPVCTMEELPQVREQELRLAAGILGIKELQILDHQDKCLGEVPLEQLQGEIAGAIDRWQPSVVVTFAPHGISGHPDHQAISRVTDLTVKSLPLEKNPVQKLYHVTLPLELLAANQYGDPLDKISTTISAPEYKAVVGQALRAHKTQHLSVQRAFPGVMEGNDDQVREQNYFILAWAKRAEMLSEKTTDLFAGVL</sequence>
<dbReference type="SUPFAM" id="SSF102588">
    <property type="entry name" value="LmbE-like"/>
    <property type="match status" value="1"/>
</dbReference>
<dbReference type="EMBL" id="JAFBEB010000001">
    <property type="protein sequence ID" value="MBM7588678.1"/>
    <property type="molecule type" value="Genomic_DNA"/>
</dbReference>
<reference evidence="1" key="1">
    <citation type="submission" date="2021-01" db="EMBL/GenBank/DDBJ databases">
        <title>Genomic Encyclopedia of Type Strains, Phase IV (KMG-IV): sequencing the most valuable type-strain genomes for metagenomic binning, comparative biology and taxonomic classification.</title>
        <authorList>
            <person name="Goeker M."/>
        </authorList>
    </citation>
    <scope>NUCLEOTIDE SEQUENCE</scope>
    <source>
        <strain evidence="1">DSM 25523</strain>
    </source>
</reference>
<dbReference type="InterPro" id="IPR024078">
    <property type="entry name" value="LmbE-like_dom_sf"/>
</dbReference>
<keyword evidence="2" id="KW-1185">Reference proteome</keyword>
<protein>
    <submittedName>
        <fullName evidence="1">LmbE family N-acetylglucosaminyl deacetylase</fullName>
    </submittedName>
</protein>
<organism evidence="1 2">
    <name type="scientific">Brevibacillus fulvus</name>
    <dbReference type="NCBI Taxonomy" id="1125967"/>
    <lineage>
        <taxon>Bacteria</taxon>
        <taxon>Bacillati</taxon>
        <taxon>Bacillota</taxon>
        <taxon>Bacilli</taxon>
        <taxon>Bacillales</taxon>
        <taxon>Paenibacillaceae</taxon>
        <taxon>Brevibacillus</taxon>
    </lineage>
</organism>
<dbReference type="GO" id="GO:0016811">
    <property type="term" value="F:hydrolase activity, acting on carbon-nitrogen (but not peptide) bonds, in linear amides"/>
    <property type="evidence" value="ECO:0007669"/>
    <property type="project" value="TreeGrafter"/>
</dbReference>
<dbReference type="Gene3D" id="3.40.50.10320">
    <property type="entry name" value="LmbE-like"/>
    <property type="match status" value="1"/>
</dbReference>
<dbReference type="Pfam" id="PF02585">
    <property type="entry name" value="PIG-L"/>
    <property type="match status" value="1"/>
</dbReference>